<protein>
    <recommendedName>
        <fullName evidence="3">Reverse transcriptase domain-containing protein</fullName>
    </recommendedName>
</protein>
<evidence type="ECO:0008006" key="3">
    <source>
        <dbReference type="Google" id="ProtNLM"/>
    </source>
</evidence>
<sequence length="350" mass="40888">MDDSKTYYGRGVRRKEHYKSKSRSACGMKNLLPHCIKNVNSDAIFLWGIGEMIVMVYDGETSAMVQNIQTMEARDMEAACKVQKKEGKGFAKFVEDEWGKINVHGWGAFVLKEKLKRIKEKMKEWNKLSFGHLQVRRLDFEEKMRILDLKYEGRFLEEDMTRPKLFGVPFKMINQQDNAFLIAPFEEEEVVKVVWYCDDNKSPTLDGFNFKFIKKFCHLVKEDLSGWMRQAVVEGLFEGYKVRSLNVEVNQLQFADGTLFVGVSSTKNILVLKVILRCFELASNLKVNFHKSKFKGVNMLDECLMRYAFILNCNVRHIPFDYLGLKVWGNPRKERMWDGFLENVKKSLSK</sequence>
<dbReference type="PANTHER" id="PTHR33116:SF78">
    <property type="entry name" value="OS12G0587133 PROTEIN"/>
    <property type="match status" value="1"/>
</dbReference>
<dbReference type="PANTHER" id="PTHR33116">
    <property type="entry name" value="REVERSE TRANSCRIPTASE ZINC-BINDING DOMAIN-CONTAINING PROTEIN-RELATED-RELATED"/>
    <property type="match status" value="1"/>
</dbReference>
<dbReference type="AlphaFoldDB" id="A0A445FE48"/>
<evidence type="ECO:0000313" key="1">
    <source>
        <dbReference type="EMBL" id="RZB47070.1"/>
    </source>
</evidence>
<dbReference type="EMBL" id="QZWG01000019">
    <property type="protein sequence ID" value="RZB47070.1"/>
    <property type="molecule type" value="Genomic_DNA"/>
</dbReference>
<gene>
    <name evidence="1" type="ORF">D0Y65_050912</name>
</gene>
<reference evidence="1 2" key="1">
    <citation type="submission" date="2018-09" db="EMBL/GenBank/DDBJ databases">
        <title>A high-quality reference genome of wild soybean provides a powerful tool to mine soybean genomes.</title>
        <authorList>
            <person name="Xie M."/>
            <person name="Chung C.Y.L."/>
            <person name="Li M.-W."/>
            <person name="Wong F.-L."/>
            <person name="Chan T.-F."/>
            <person name="Lam H.-M."/>
        </authorList>
    </citation>
    <scope>NUCLEOTIDE SEQUENCE [LARGE SCALE GENOMIC DNA]</scope>
    <source>
        <strain evidence="2">cv. W05</strain>
        <tissue evidence="1">Hypocotyl of etiolated seedlings</tissue>
    </source>
</reference>
<name>A0A445FE48_GLYSO</name>
<organism evidence="1 2">
    <name type="scientific">Glycine soja</name>
    <name type="common">Wild soybean</name>
    <dbReference type="NCBI Taxonomy" id="3848"/>
    <lineage>
        <taxon>Eukaryota</taxon>
        <taxon>Viridiplantae</taxon>
        <taxon>Streptophyta</taxon>
        <taxon>Embryophyta</taxon>
        <taxon>Tracheophyta</taxon>
        <taxon>Spermatophyta</taxon>
        <taxon>Magnoliopsida</taxon>
        <taxon>eudicotyledons</taxon>
        <taxon>Gunneridae</taxon>
        <taxon>Pentapetalae</taxon>
        <taxon>rosids</taxon>
        <taxon>fabids</taxon>
        <taxon>Fabales</taxon>
        <taxon>Fabaceae</taxon>
        <taxon>Papilionoideae</taxon>
        <taxon>50 kb inversion clade</taxon>
        <taxon>NPAAA clade</taxon>
        <taxon>indigoferoid/millettioid clade</taxon>
        <taxon>Phaseoleae</taxon>
        <taxon>Glycine</taxon>
        <taxon>Glycine subgen. Soja</taxon>
    </lineage>
</organism>
<dbReference type="Proteomes" id="UP000289340">
    <property type="component" value="Chromosome 19"/>
</dbReference>
<accession>A0A445FE48</accession>
<proteinExistence type="predicted"/>
<comment type="caution">
    <text evidence="1">The sequence shown here is derived from an EMBL/GenBank/DDBJ whole genome shotgun (WGS) entry which is preliminary data.</text>
</comment>
<keyword evidence="2" id="KW-1185">Reference proteome</keyword>
<evidence type="ECO:0000313" key="2">
    <source>
        <dbReference type="Proteomes" id="UP000289340"/>
    </source>
</evidence>